<evidence type="ECO:0000256" key="1">
    <source>
        <dbReference type="SAM" id="MobiDB-lite"/>
    </source>
</evidence>
<dbReference type="Proteomes" id="UP000325081">
    <property type="component" value="Unassembled WGS sequence"/>
</dbReference>
<accession>A0A5A7Q5Q0</accession>
<evidence type="ECO:0000313" key="2">
    <source>
        <dbReference type="EMBL" id="GER40575.1"/>
    </source>
</evidence>
<comment type="caution">
    <text evidence="2">The sequence shown here is derived from an EMBL/GenBank/DDBJ whole genome shotgun (WGS) entry which is preliminary data.</text>
</comment>
<gene>
    <name evidence="2" type="ORF">STAS_17257</name>
</gene>
<dbReference type="GO" id="GO:0016301">
    <property type="term" value="F:kinase activity"/>
    <property type="evidence" value="ECO:0007669"/>
    <property type="project" value="UniProtKB-KW"/>
</dbReference>
<keyword evidence="2" id="KW-0808">Transferase</keyword>
<feature type="region of interest" description="Disordered" evidence="1">
    <location>
        <begin position="30"/>
        <end position="55"/>
    </location>
</feature>
<protein>
    <submittedName>
        <fullName evidence="2">Protein kinase 1B</fullName>
    </submittedName>
</protein>
<name>A0A5A7Q5Q0_STRAF</name>
<dbReference type="AlphaFoldDB" id="A0A5A7Q5Q0"/>
<proteinExistence type="predicted"/>
<keyword evidence="3" id="KW-1185">Reference proteome</keyword>
<reference evidence="3" key="1">
    <citation type="journal article" date="2019" name="Curr. Biol.">
        <title>Genome Sequence of Striga asiatica Provides Insight into the Evolution of Plant Parasitism.</title>
        <authorList>
            <person name="Yoshida S."/>
            <person name="Kim S."/>
            <person name="Wafula E.K."/>
            <person name="Tanskanen J."/>
            <person name="Kim Y.M."/>
            <person name="Honaas L."/>
            <person name="Yang Z."/>
            <person name="Spallek T."/>
            <person name="Conn C.E."/>
            <person name="Ichihashi Y."/>
            <person name="Cheong K."/>
            <person name="Cui S."/>
            <person name="Der J.P."/>
            <person name="Gundlach H."/>
            <person name="Jiao Y."/>
            <person name="Hori C."/>
            <person name="Ishida J.K."/>
            <person name="Kasahara H."/>
            <person name="Kiba T."/>
            <person name="Kim M.S."/>
            <person name="Koo N."/>
            <person name="Laohavisit A."/>
            <person name="Lee Y.H."/>
            <person name="Lumba S."/>
            <person name="McCourt P."/>
            <person name="Mortimer J.C."/>
            <person name="Mutuku J.M."/>
            <person name="Nomura T."/>
            <person name="Sasaki-Sekimoto Y."/>
            <person name="Seto Y."/>
            <person name="Wang Y."/>
            <person name="Wakatake T."/>
            <person name="Sakakibara H."/>
            <person name="Demura T."/>
            <person name="Yamaguchi S."/>
            <person name="Yoneyama K."/>
            <person name="Manabe R.I."/>
            <person name="Nelson D.C."/>
            <person name="Schulman A.H."/>
            <person name="Timko M.P."/>
            <person name="dePamphilis C.W."/>
            <person name="Choi D."/>
            <person name="Shirasu K."/>
        </authorList>
    </citation>
    <scope>NUCLEOTIDE SEQUENCE [LARGE SCALE GENOMIC DNA]</scope>
    <source>
        <strain evidence="3">cv. UVA1</strain>
    </source>
</reference>
<evidence type="ECO:0000313" key="3">
    <source>
        <dbReference type="Proteomes" id="UP000325081"/>
    </source>
</evidence>
<organism evidence="2 3">
    <name type="scientific">Striga asiatica</name>
    <name type="common">Asiatic witchweed</name>
    <name type="synonym">Buchnera asiatica</name>
    <dbReference type="NCBI Taxonomy" id="4170"/>
    <lineage>
        <taxon>Eukaryota</taxon>
        <taxon>Viridiplantae</taxon>
        <taxon>Streptophyta</taxon>
        <taxon>Embryophyta</taxon>
        <taxon>Tracheophyta</taxon>
        <taxon>Spermatophyta</taxon>
        <taxon>Magnoliopsida</taxon>
        <taxon>eudicotyledons</taxon>
        <taxon>Gunneridae</taxon>
        <taxon>Pentapetalae</taxon>
        <taxon>asterids</taxon>
        <taxon>lamiids</taxon>
        <taxon>Lamiales</taxon>
        <taxon>Orobanchaceae</taxon>
        <taxon>Buchnereae</taxon>
        <taxon>Striga</taxon>
    </lineage>
</organism>
<sequence>MGPKRVSEITQQHNQIDVCPVLIEEEEGTNKCTEVGENNEKNTSEDGPGVGKKGLKPFTRKPRKGVAMMNDNMNLDTPVEVHVSIGAIYFPDAKVKLGGLAINNGSIHKQWWNEQCTTASREGALLSGIRWSLEQGMHLGRTQITCKVPDKMVADRLTKGSSFPSDVAVIVNDILYLVRQFVSCTSVADINACNLVWSEANVVDEETLLM</sequence>
<keyword evidence="2" id="KW-0418">Kinase</keyword>
<dbReference type="EMBL" id="BKCP01005927">
    <property type="protein sequence ID" value="GER40575.1"/>
    <property type="molecule type" value="Genomic_DNA"/>
</dbReference>